<evidence type="ECO:0000313" key="2">
    <source>
        <dbReference type="EMBL" id="GBM73995.1"/>
    </source>
</evidence>
<evidence type="ECO:0000256" key="1">
    <source>
        <dbReference type="SAM" id="Phobius"/>
    </source>
</evidence>
<protein>
    <submittedName>
        <fullName evidence="2">Uncharacterized protein</fullName>
    </submittedName>
</protein>
<organism evidence="2 3">
    <name type="scientific">Araneus ventricosus</name>
    <name type="common">Orbweaver spider</name>
    <name type="synonym">Epeira ventricosa</name>
    <dbReference type="NCBI Taxonomy" id="182803"/>
    <lineage>
        <taxon>Eukaryota</taxon>
        <taxon>Metazoa</taxon>
        <taxon>Ecdysozoa</taxon>
        <taxon>Arthropoda</taxon>
        <taxon>Chelicerata</taxon>
        <taxon>Arachnida</taxon>
        <taxon>Araneae</taxon>
        <taxon>Araneomorphae</taxon>
        <taxon>Entelegynae</taxon>
        <taxon>Araneoidea</taxon>
        <taxon>Araneidae</taxon>
        <taxon>Araneus</taxon>
    </lineage>
</organism>
<dbReference type="Proteomes" id="UP000499080">
    <property type="component" value="Unassembled WGS sequence"/>
</dbReference>
<feature type="transmembrane region" description="Helical" evidence="1">
    <location>
        <begin position="53"/>
        <end position="70"/>
    </location>
</feature>
<dbReference type="EMBL" id="BGPR01002469">
    <property type="protein sequence ID" value="GBM73995.1"/>
    <property type="molecule type" value="Genomic_DNA"/>
</dbReference>
<proteinExistence type="predicted"/>
<keyword evidence="1" id="KW-0472">Membrane</keyword>
<dbReference type="AlphaFoldDB" id="A0A4Y2I8P5"/>
<accession>A0A4Y2I8P5</accession>
<gene>
    <name evidence="2" type="ORF">AVEN_21148_1</name>
</gene>
<sequence>MLVKEVTYNMNDKVSICTLIPNTIVVHNLQLFYLTIERYIKEYYVLNYNSQPQVLLCCLIVAGVVALGGMGDVRLEFFLLAVHPRREGIPLYPAKA</sequence>
<keyword evidence="1" id="KW-1133">Transmembrane helix</keyword>
<comment type="caution">
    <text evidence="2">The sequence shown here is derived from an EMBL/GenBank/DDBJ whole genome shotgun (WGS) entry which is preliminary data.</text>
</comment>
<keyword evidence="1" id="KW-0812">Transmembrane</keyword>
<evidence type="ECO:0000313" key="3">
    <source>
        <dbReference type="Proteomes" id="UP000499080"/>
    </source>
</evidence>
<name>A0A4Y2I8P5_ARAVE</name>
<keyword evidence="3" id="KW-1185">Reference proteome</keyword>
<reference evidence="2 3" key="1">
    <citation type="journal article" date="2019" name="Sci. Rep.">
        <title>Orb-weaving spider Araneus ventricosus genome elucidates the spidroin gene catalogue.</title>
        <authorList>
            <person name="Kono N."/>
            <person name="Nakamura H."/>
            <person name="Ohtoshi R."/>
            <person name="Moran D.A.P."/>
            <person name="Shinohara A."/>
            <person name="Yoshida Y."/>
            <person name="Fujiwara M."/>
            <person name="Mori M."/>
            <person name="Tomita M."/>
            <person name="Arakawa K."/>
        </authorList>
    </citation>
    <scope>NUCLEOTIDE SEQUENCE [LARGE SCALE GENOMIC DNA]</scope>
</reference>